<reference evidence="3" key="1">
    <citation type="journal article" date="2020" name="Stud. Mycol.">
        <title>101 Dothideomycetes genomes: a test case for predicting lifestyles and emergence of pathogens.</title>
        <authorList>
            <person name="Haridas S."/>
            <person name="Albert R."/>
            <person name="Binder M."/>
            <person name="Bloem J."/>
            <person name="Labutti K."/>
            <person name="Salamov A."/>
            <person name="Andreopoulos B."/>
            <person name="Baker S."/>
            <person name="Barry K."/>
            <person name="Bills G."/>
            <person name="Bluhm B."/>
            <person name="Cannon C."/>
            <person name="Castanera R."/>
            <person name="Culley D."/>
            <person name="Daum C."/>
            <person name="Ezra D."/>
            <person name="Gonzalez J."/>
            <person name="Henrissat B."/>
            <person name="Kuo A."/>
            <person name="Liang C."/>
            <person name="Lipzen A."/>
            <person name="Lutzoni F."/>
            <person name="Magnuson J."/>
            <person name="Mondo S."/>
            <person name="Nolan M."/>
            <person name="Ohm R."/>
            <person name="Pangilinan J."/>
            <person name="Park H.-J."/>
            <person name="Ramirez L."/>
            <person name="Alfaro M."/>
            <person name="Sun H."/>
            <person name="Tritt A."/>
            <person name="Yoshinaga Y."/>
            <person name="Zwiers L.-H."/>
            <person name="Turgeon B."/>
            <person name="Goodwin S."/>
            <person name="Spatafora J."/>
            <person name="Crous P."/>
            <person name="Grigoriev I."/>
        </authorList>
    </citation>
    <scope>NUCLEOTIDE SEQUENCE</scope>
    <source>
        <strain evidence="3">CBS 133067</strain>
    </source>
</reference>
<feature type="compositionally biased region" description="Polar residues" evidence="1">
    <location>
        <begin position="311"/>
        <end position="334"/>
    </location>
</feature>
<feature type="compositionally biased region" description="Basic and acidic residues" evidence="1">
    <location>
        <begin position="58"/>
        <end position="68"/>
    </location>
</feature>
<feature type="compositionally biased region" description="Basic and acidic residues" evidence="1">
    <location>
        <begin position="884"/>
        <end position="897"/>
    </location>
</feature>
<comment type="caution">
    <text evidence="3">The sequence shown here is derived from an EMBL/GenBank/DDBJ whole genome shotgun (WGS) entry which is preliminary data.</text>
</comment>
<dbReference type="GO" id="GO:0015631">
    <property type="term" value="F:tubulin binding"/>
    <property type="evidence" value="ECO:0007669"/>
    <property type="project" value="TreeGrafter"/>
</dbReference>
<evidence type="ECO:0000313" key="4">
    <source>
        <dbReference type="Proteomes" id="UP000799772"/>
    </source>
</evidence>
<dbReference type="InterPro" id="IPR053005">
    <property type="entry name" value="Nuclear_Pos-Cytoskel_Interact"/>
</dbReference>
<gene>
    <name evidence="3" type="ORF">NA57DRAFT_35590</name>
</gene>
<evidence type="ECO:0000256" key="1">
    <source>
        <dbReference type="SAM" id="MobiDB-lite"/>
    </source>
</evidence>
<feature type="region of interest" description="Disordered" evidence="1">
    <location>
        <begin position="1"/>
        <end position="81"/>
    </location>
</feature>
<dbReference type="Pfam" id="PF12814">
    <property type="entry name" value="Mcp5_PH"/>
    <property type="match status" value="1"/>
</dbReference>
<evidence type="ECO:0000259" key="2">
    <source>
        <dbReference type="Pfam" id="PF12814"/>
    </source>
</evidence>
<evidence type="ECO:0000313" key="3">
    <source>
        <dbReference type="EMBL" id="KAF2102065.1"/>
    </source>
</evidence>
<dbReference type="GO" id="GO:0005938">
    <property type="term" value="C:cell cortex"/>
    <property type="evidence" value="ECO:0007669"/>
    <property type="project" value="InterPro"/>
</dbReference>
<protein>
    <recommendedName>
        <fullName evidence="2">Pleckstrin homology domain-containing protein</fullName>
    </recommendedName>
</protein>
<dbReference type="GO" id="GO:0032065">
    <property type="term" value="P:maintenance of protein location in cell cortex"/>
    <property type="evidence" value="ECO:0007669"/>
    <property type="project" value="InterPro"/>
</dbReference>
<dbReference type="GO" id="GO:0005739">
    <property type="term" value="C:mitochondrion"/>
    <property type="evidence" value="ECO:0007669"/>
    <property type="project" value="TreeGrafter"/>
</dbReference>
<proteinExistence type="predicted"/>
<feature type="region of interest" description="Disordered" evidence="1">
    <location>
        <begin position="267"/>
        <end position="286"/>
    </location>
</feature>
<keyword evidence="4" id="KW-1185">Reference proteome</keyword>
<dbReference type="GO" id="GO:0005543">
    <property type="term" value="F:phospholipid binding"/>
    <property type="evidence" value="ECO:0007669"/>
    <property type="project" value="InterPro"/>
</dbReference>
<organism evidence="3 4">
    <name type="scientific">Rhizodiscina lignyota</name>
    <dbReference type="NCBI Taxonomy" id="1504668"/>
    <lineage>
        <taxon>Eukaryota</taxon>
        <taxon>Fungi</taxon>
        <taxon>Dikarya</taxon>
        <taxon>Ascomycota</taxon>
        <taxon>Pezizomycotina</taxon>
        <taxon>Dothideomycetes</taxon>
        <taxon>Pleosporomycetidae</taxon>
        <taxon>Aulographales</taxon>
        <taxon>Rhizodiscinaceae</taxon>
        <taxon>Rhizodiscina</taxon>
    </lineage>
</organism>
<feature type="compositionally biased region" description="Low complexity" evidence="1">
    <location>
        <begin position="30"/>
        <end position="48"/>
    </location>
</feature>
<feature type="region of interest" description="Disordered" evidence="1">
    <location>
        <begin position="115"/>
        <end position="139"/>
    </location>
</feature>
<name>A0A9P4IIB1_9PEZI</name>
<dbReference type="PANTHER" id="PTHR28190:SF2">
    <property type="entry name" value="MIGRATION PROTEIN, PUTATIVE (AFU_ORTHOLOGUE AFUA_2G07730)-RELATED"/>
    <property type="match status" value="1"/>
</dbReference>
<sequence>MAPSDYFADYEGSGYVQPLPSPGETPYQTPPTSMSRRSSGRGTSSPPLSSSPPPPLPEDTKRNSRDSATDENISILDPRRFTPTLHASLVSEILSLRRDLEGKHKYIEDLESTLHSSKSENETLSRKLSQSNKEGRSVKRQFQQLENGTLAALEELARDRDEWKGTSDDLKEKVEKLERKIKSQEDEAERTQRLWDRDRETWDNQKRTLERKVHVSESRLKNVLAELAAEHAAEQEHHNDAGKLGGLSLAEELDFDGEDEEVLDEIDEDEEEDFPEHEVHARRALSSRSSFEADFKAKRVLGLAQDGKQLPTVSETGSLHTTALQSPDSESFTGRPSDLSRTDSIKVMHRRNRSSEVPVEYVDSGVQYSPPPSPQLASVRAESAGTFYDDMTDITDSAVNSRVQSLASPTPTSPTPTPYDAEAMTITQERPAVIMVSAAAQTTDEPLSPPETPKVSQQPTFDPMEDTPGPSRTSADREAEEEPKPEPEPEAEMFTNKPAPVTIPSIAIHPASAPPSPPSPRETMLPPGTKNVSTQTKTEELVSTRSISIQTDEIRIDRRLMKLPPHLLPSAIKSTPASPEVSLPGRYGTPEQGDDELDGVSIPTATPKQLSEKALGKSPLLRSDIPSSPPQPMVMSDTDTEDRYPGNNDNGPLQPGNREQGIRRPFRKASLFAGFEDDNNDEKQGDADDEDIPDIQSAPSAETEGGQPTVVDAIAATMVGEWMWKYVRRRKSFNAHEAPEDLSRTAQDGSINVTGNGVRHKRWVWISPYERSVMWSSKQPASGTALLGKSGRKLLIQSVLDVKDDTPLPRGSGIQPFNRSILILTPARALKFTAISQERHYLWLTALSFLAHASVGAPELAAIPPVPQGEPEPSSSSAFSRRTPIRDSVRLTKDKQRPSALSSLTSRDSNSRKGAMLSPTIHTEGPLPNAADAPSIPRYTNHARKRRRTSEATNASARTQYVDHVGTVRMEAFVASRRSNDTSTTGSVMAPSRMRAGFGIGTRARGNTQWSSSTGDPRRSGMIVMDEFDAFDPFKGF</sequence>
<dbReference type="Proteomes" id="UP000799772">
    <property type="component" value="Unassembled WGS sequence"/>
</dbReference>
<feature type="domain" description="Pleckstrin homology" evidence="2">
    <location>
        <begin position="710"/>
        <end position="852"/>
    </location>
</feature>
<feature type="region of interest" description="Disordered" evidence="1">
    <location>
        <begin position="311"/>
        <end position="342"/>
    </location>
</feature>
<feature type="region of interest" description="Disordered" evidence="1">
    <location>
        <begin position="999"/>
        <end position="1021"/>
    </location>
</feature>
<accession>A0A9P4IIB1</accession>
<feature type="compositionally biased region" description="Polar residues" evidence="1">
    <location>
        <begin position="899"/>
        <end position="908"/>
    </location>
</feature>
<dbReference type="PANTHER" id="PTHR28190">
    <property type="entry name" value="NUCLEAR MIGRATION PROTEIN NUM1"/>
    <property type="match status" value="1"/>
</dbReference>
<dbReference type="InterPro" id="IPR024774">
    <property type="entry name" value="PH_dom-Mcp5-type"/>
</dbReference>
<feature type="compositionally biased region" description="Polar residues" evidence="1">
    <location>
        <begin position="1005"/>
        <end position="1015"/>
    </location>
</feature>
<dbReference type="EMBL" id="ML978123">
    <property type="protein sequence ID" value="KAF2102065.1"/>
    <property type="molecule type" value="Genomic_DNA"/>
</dbReference>
<feature type="compositionally biased region" description="Basic and acidic residues" evidence="1">
    <location>
        <begin position="474"/>
        <end position="487"/>
    </location>
</feature>
<feature type="region of interest" description="Disordered" evidence="1">
    <location>
        <begin position="567"/>
        <end position="709"/>
    </location>
</feature>
<dbReference type="OrthoDB" id="2149224at2759"/>
<dbReference type="AlphaFoldDB" id="A0A9P4IIB1"/>
<dbReference type="GO" id="GO:0000226">
    <property type="term" value="P:microtubule cytoskeleton organization"/>
    <property type="evidence" value="ECO:0007669"/>
    <property type="project" value="TreeGrafter"/>
</dbReference>
<feature type="region of interest" description="Disordered" evidence="1">
    <location>
        <begin position="862"/>
        <end position="957"/>
    </location>
</feature>
<feature type="region of interest" description="Disordered" evidence="1">
    <location>
        <begin position="399"/>
        <end position="545"/>
    </location>
</feature>